<organismHost>
    <name type="scientific">Prochlorococcus</name>
    <dbReference type="NCBI Taxonomy" id="1218"/>
</organismHost>
<dbReference type="RefSeq" id="YP_214267.1">
    <property type="nucleotide sequence ID" value="NC_006883.2"/>
</dbReference>
<gene>
    <name evidence="3" type="ORF">PCMG_00035</name>
    <name evidence="2" type="ORF">PSSM2_035</name>
</gene>
<dbReference type="EMBL" id="GU071092">
    <property type="protein sequence ID" value="ACY75911.1"/>
    <property type="molecule type" value="Genomic_DNA"/>
</dbReference>
<dbReference type="Proteomes" id="UP000000991">
    <property type="component" value="Segment"/>
</dbReference>
<evidence type="ECO:0000313" key="4">
    <source>
        <dbReference type="Proteomes" id="UP000000991"/>
    </source>
</evidence>
<dbReference type="Proteomes" id="UP000013923">
    <property type="component" value="Genome"/>
</dbReference>
<feature type="region of interest" description="Disordered" evidence="1">
    <location>
        <begin position="533"/>
        <end position="610"/>
    </location>
</feature>
<feature type="compositionally biased region" description="Gly residues" evidence="1">
    <location>
        <begin position="579"/>
        <end position="595"/>
    </location>
</feature>
<protein>
    <submittedName>
        <fullName evidence="2">Uncharacterized protein</fullName>
    </submittedName>
</protein>
<evidence type="ECO:0000313" key="2">
    <source>
        <dbReference type="EMBL" id="AAX44413.1"/>
    </source>
</evidence>
<dbReference type="KEGG" id="vg:3294174"/>
<dbReference type="GeneID" id="3294174"/>
<reference evidence="2 4" key="3">
    <citation type="journal article" date="2010" name="Environ. Microbiol.">
        <title>Genomic analysis of oceanic cyanobacterial myoviruses compared with T4-like myoviruses from diverse hosts and environments.</title>
        <authorList>
            <person name="Sullivan M.B."/>
            <person name="Huang K.H."/>
            <person name="Ignacio-Espinoza J.C."/>
            <person name="Berlin A.M."/>
            <person name="Kelly L."/>
            <person name="Weigele P.R."/>
            <person name="DeFrancesco A.S."/>
            <person name="Kern S.E."/>
            <person name="Thompson L.R."/>
            <person name="Young S."/>
            <person name="Yandava C."/>
            <person name="Fu R."/>
            <person name="Krastins B."/>
            <person name="Chase M."/>
            <person name="Sarracino D."/>
            <person name="Osburne M.S."/>
            <person name="Henn M.R."/>
            <person name="Chisholm S.W."/>
        </authorList>
    </citation>
    <scope>NUCLEOTIDE SEQUENCE [LARGE SCALE GENOMIC DNA]</scope>
</reference>
<proteinExistence type="predicted"/>
<name>Q58MW9_BPPRM</name>
<feature type="compositionally biased region" description="Polar residues" evidence="1">
    <location>
        <begin position="545"/>
        <end position="557"/>
    </location>
</feature>
<keyword evidence="4" id="KW-1185">Reference proteome</keyword>
<sequence>MGISVTKAGPYFGSGEIKFSQLRSNFKETSSGSISASELFRNTNLYDREPITPDSTENDQIASDPFPVSVSWDTTYGPAYVAGQNYVEAMPYSTNYPRGSFDYYFGGVKVGTLDLDTATQTYIELGDIRYDSHTQQPAEWTVIDPMSHISGQNYVELTTPTQQFPAGTFKYYWDSVLQGTLNIQGATVDYVEVTNQYGSFRFKGGTLQADGTYSIERSKLTQNFYSISKVERTIGTGGSGPFRYSGVGKNLKASQFRNSIKRYTANQSGNDQFLDMGLKSGSGGIDWDGTNNLDASGVGGNYQRNVQKIINITGIAYSDDEGTNGSVGGGGRGHTKKAAAKLVMPNPLKALNTRLHVSGGIYGAGGKGGFFGASHTPQDEGDPGKDGGPALSISHGGIESITYIHVEGGKIYGGGGGGEQGIQGEWPVAAGVCDLGGYTSCSGGGTVCTTGGGYVAGYNEGCHGSGSGGSCGPGEISASLHIATLPCPDGSGYGTISATYCYTQTCVTTPRTCSYTSYGSYTSTLPIQGRGGAGGNGAAGVPGSPNYQAQSSGSAGTQDVDAKCNSGGTLGGAKNSSPGGTGEDGGQHGSPGGSNAGKSPAASGLSQGEGGGKGGAAVCGQYFKTPLLGNTGSSNVRGTIGNQCDGTTSPPIIVPNAPTVTMGDVNYIRFNYPDLDGTQTQTLNVTGTVSAKFAHMWNDKNDYGRGMDGIKIYKPDGSVLWSSVFNVDFSDPGSSIPQTYYSPQLTITEGIYPVEFINLNSRNQGGTDSNGKPYLKAGHLLEIGQKMFFVDDHENDRNQEVYILPNGTDTIWQKSYITGTHGSASDANGWAGDTSSEYVGMNQYWSAFMRRLAYWENNSDPKTQSGAEPSFFQAWSFNPPITRGVNEYRLRAQSDNDCKFFIDQTFQIAETSKYDNSGVDVLDVPINYSFVNGVNASVRVQCFNRQPNNISWNTINAPGYVAGQNYVVFTTATTQYPRGTFEYYWGGVKVGTLNIEGASVTYIETEDGNYRYDSHTQVDPNQNFYTISRIKRSPQINWKENPAGVAFEIYCYDDSGNKVVAVDSSPLGSEGTVWGAAQFSYSVDNVNLADPLHNVDGFSSPVDPSYNVPRALSSSGYEIIGQPTVPTTYSVRAKNGGGSTTASKQLK</sequence>
<evidence type="ECO:0000313" key="5">
    <source>
        <dbReference type="Proteomes" id="UP000013923"/>
    </source>
</evidence>
<organism evidence="2 4">
    <name type="scientific">Prochlorococcus phage P-SSM2</name>
    <dbReference type="NCBI Taxonomy" id="268746"/>
    <lineage>
        <taxon>Viruses</taxon>
        <taxon>Duplodnaviria</taxon>
        <taxon>Heunggongvirae</taxon>
        <taxon>Uroviricota</taxon>
        <taxon>Caudoviricetes</taxon>
        <taxon>Pantevenvirales</taxon>
        <taxon>Kyanoviridae</taxon>
        <taxon>Salacisavirus</taxon>
        <taxon>Salacisavirus pssm2</taxon>
    </lineage>
</organism>
<reference evidence="2 4" key="1">
    <citation type="journal article" date="2005" name="PLoS Biol.">
        <title>Three Prochlorococcus cyanophage genomes: signature features and ecological interpretations.</title>
        <authorList>
            <person name="Sullivan M.B."/>
            <person name="Coleman M.L."/>
            <person name="Weigele P."/>
            <person name="Rohwer F."/>
            <person name="Chisholm S.W."/>
        </authorList>
    </citation>
    <scope>NUCLEOTIDE SEQUENCE</scope>
</reference>
<accession>Q58MW9</accession>
<evidence type="ECO:0000313" key="3">
    <source>
        <dbReference type="EMBL" id="ACY75911.1"/>
    </source>
</evidence>
<evidence type="ECO:0000256" key="1">
    <source>
        <dbReference type="SAM" id="MobiDB-lite"/>
    </source>
</evidence>
<reference evidence="3 5" key="2">
    <citation type="submission" date="2009-10" db="EMBL/GenBank/DDBJ databases">
        <title>The Genome Sequence of Prochlorococcus phage P-SSM2.</title>
        <authorList>
            <consortium name="The Broad Institute Genome Sequencing Platform"/>
            <person name="Henn M.R."/>
            <person name="Sullivan M.S."/>
            <person name="Osburne M.S."/>
            <person name="Levin J."/>
            <person name="Malboeuf C."/>
            <person name="Casali M."/>
            <person name="Russ C."/>
            <person name="Lennon N."/>
            <person name="Chapman S.B."/>
            <person name="Erlich R."/>
            <person name="Young S.K."/>
            <person name="Koehrsen M."/>
            <person name="Yandava C."/>
            <person name="Zeng Q."/>
            <person name="Alvarado L."/>
            <person name="Anderson S."/>
            <person name="Berlin A."/>
            <person name="Borenstein D."/>
            <person name="Chen Z."/>
            <person name="Engels R."/>
            <person name="Freedman E."/>
            <person name="Gellesch M."/>
            <person name="Goldberg J."/>
            <person name="Green L."/>
            <person name="Griggs A."/>
            <person name="Gujja S."/>
            <person name="Heilman E.R."/>
            <person name="Heiman D."/>
            <person name="Hepburn T."/>
            <person name="Howarth C."/>
            <person name="Jen D."/>
            <person name="Larson L."/>
            <person name="Lewis B."/>
            <person name="Mehta T."/>
            <person name="Park D."/>
            <person name="Pearson M."/>
            <person name="Richards J."/>
            <person name="Rizzolo K."/>
            <person name="Roberts A."/>
            <person name="Ryan E."/>
            <person name="Saif S."/>
            <person name="Shea T."/>
            <person name="Shenoy N."/>
            <person name="Sisk P."/>
            <person name="Stolte C."/>
            <person name="Sykes S."/>
            <person name="Walk T."/>
            <person name="White J."/>
            <person name="Yu Q."/>
            <person name="Coleman M.L."/>
            <person name="Huang K.H."/>
            <person name="Weigele P.R."/>
            <person name="DeFrancesco A.S."/>
            <person name="Kern S.E."/>
            <person name="Thompson L.R."/>
            <person name="Fu R."/>
            <person name="Hombeck B."/>
            <person name="Chisholm S.W."/>
            <person name="Haas B."/>
            <person name="Nusbaum C."/>
            <person name="Birren B."/>
        </authorList>
    </citation>
    <scope>NUCLEOTIDE SEQUENCE [LARGE SCALE GENOMIC DNA]</scope>
    <source>
        <strain evidence="3">P-SSM2</strain>
    </source>
</reference>
<dbReference type="EMBL" id="AY939844">
    <property type="protein sequence ID" value="AAX44413.1"/>
    <property type="molecule type" value="Genomic_DNA"/>
</dbReference>